<accession>A0A0K2TXR9</accession>
<dbReference type="EMBL" id="HACA01013448">
    <property type="protein sequence ID" value="CDW30809.1"/>
    <property type="molecule type" value="Transcribed_RNA"/>
</dbReference>
<reference evidence="1" key="1">
    <citation type="submission" date="2014-05" db="EMBL/GenBank/DDBJ databases">
        <authorList>
            <person name="Chronopoulou M."/>
        </authorList>
    </citation>
    <scope>NUCLEOTIDE SEQUENCE</scope>
    <source>
        <tissue evidence="1">Whole organism</tissue>
    </source>
</reference>
<proteinExistence type="predicted"/>
<sequence length="62" mass="7669">MYSTTTINHRYLLKRTKKQILLRRNNKEFVSWNNNQFSVEFNRYLLHKKKKSLFFCVCVLNI</sequence>
<evidence type="ECO:0000313" key="1">
    <source>
        <dbReference type="EMBL" id="CDW30809.1"/>
    </source>
</evidence>
<dbReference type="AlphaFoldDB" id="A0A0K2TXR9"/>
<name>A0A0K2TXR9_LEPSM</name>
<organism evidence="1">
    <name type="scientific">Lepeophtheirus salmonis</name>
    <name type="common">Salmon louse</name>
    <name type="synonym">Caligus salmonis</name>
    <dbReference type="NCBI Taxonomy" id="72036"/>
    <lineage>
        <taxon>Eukaryota</taxon>
        <taxon>Metazoa</taxon>
        <taxon>Ecdysozoa</taxon>
        <taxon>Arthropoda</taxon>
        <taxon>Crustacea</taxon>
        <taxon>Multicrustacea</taxon>
        <taxon>Hexanauplia</taxon>
        <taxon>Copepoda</taxon>
        <taxon>Siphonostomatoida</taxon>
        <taxon>Caligidae</taxon>
        <taxon>Lepeophtheirus</taxon>
    </lineage>
</organism>
<protein>
    <submittedName>
        <fullName evidence="1">Uncharacterized protein</fullName>
    </submittedName>
</protein>